<comment type="caution">
    <text evidence="3">The sequence shown here is derived from an EMBL/GenBank/DDBJ whole genome shotgun (WGS) entry which is preliminary data.</text>
</comment>
<feature type="signal peptide" evidence="2">
    <location>
        <begin position="1"/>
        <end position="25"/>
    </location>
</feature>
<evidence type="ECO:0000313" key="4">
    <source>
        <dbReference type="Proteomes" id="UP001054252"/>
    </source>
</evidence>
<sequence length="69" mass="7750">MSTKIFFLALLLLGVPVFFTTPSFASHHKILSGPYDPRLPPKHNLPSPKLPPPDHRFSVITESKDTQKL</sequence>
<evidence type="ECO:0000256" key="1">
    <source>
        <dbReference type="SAM" id="MobiDB-lite"/>
    </source>
</evidence>
<evidence type="ECO:0000313" key="3">
    <source>
        <dbReference type="EMBL" id="GKV21799.1"/>
    </source>
</evidence>
<dbReference type="EMBL" id="BPVZ01000058">
    <property type="protein sequence ID" value="GKV21799.1"/>
    <property type="molecule type" value="Genomic_DNA"/>
</dbReference>
<organism evidence="3 4">
    <name type="scientific">Rubroshorea leprosula</name>
    <dbReference type="NCBI Taxonomy" id="152421"/>
    <lineage>
        <taxon>Eukaryota</taxon>
        <taxon>Viridiplantae</taxon>
        <taxon>Streptophyta</taxon>
        <taxon>Embryophyta</taxon>
        <taxon>Tracheophyta</taxon>
        <taxon>Spermatophyta</taxon>
        <taxon>Magnoliopsida</taxon>
        <taxon>eudicotyledons</taxon>
        <taxon>Gunneridae</taxon>
        <taxon>Pentapetalae</taxon>
        <taxon>rosids</taxon>
        <taxon>malvids</taxon>
        <taxon>Malvales</taxon>
        <taxon>Dipterocarpaceae</taxon>
        <taxon>Rubroshorea</taxon>
    </lineage>
</organism>
<feature type="region of interest" description="Disordered" evidence="1">
    <location>
        <begin position="36"/>
        <end position="69"/>
    </location>
</feature>
<reference evidence="3 4" key="1">
    <citation type="journal article" date="2021" name="Commun. Biol.">
        <title>The genome of Shorea leprosula (Dipterocarpaceae) highlights the ecological relevance of drought in aseasonal tropical rainforests.</title>
        <authorList>
            <person name="Ng K.K.S."/>
            <person name="Kobayashi M.J."/>
            <person name="Fawcett J.A."/>
            <person name="Hatakeyama M."/>
            <person name="Paape T."/>
            <person name="Ng C.H."/>
            <person name="Ang C.C."/>
            <person name="Tnah L.H."/>
            <person name="Lee C.T."/>
            <person name="Nishiyama T."/>
            <person name="Sese J."/>
            <person name="O'Brien M.J."/>
            <person name="Copetti D."/>
            <person name="Mohd Noor M.I."/>
            <person name="Ong R.C."/>
            <person name="Putra M."/>
            <person name="Sireger I.Z."/>
            <person name="Indrioko S."/>
            <person name="Kosugi Y."/>
            <person name="Izuno A."/>
            <person name="Isagi Y."/>
            <person name="Lee S.L."/>
            <person name="Shimizu K.K."/>
        </authorList>
    </citation>
    <scope>NUCLEOTIDE SEQUENCE [LARGE SCALE GENOMIC DNA]</scope>
    <source>
        <strain evidence="3">214</strain>
    </source>
</reference>
<proteinExistence type="predicted"/>
<dbReference type="AlphaFoldDB" id="A0AAV5K491"/>
<accession>A0AAV5K491</accession>
<evidence type="ECO:0008006" key="5">
    <source>
        <dbReference type="Google" id="ProtNLM"/>
    </source>
</evidence>
<keyword evidence="2" id="KW-0732">Signal</keyword>
<evidence type="ECO:0000256" key="2">
    <source>
        <dbReference type="SAM" id="SignalP"/>
    </source>
</evidence>
<protein>
    <recommendedName>
        <fullName evidence="5">Transmembrane protein</fullName>
    </recommendedName>
</protein>
<name>A0AAV5K491_9ROSI</name>
<feature type="compositionally biased region" description="Basic and acidic residues" evidence="1">
    <location>
        <begin position="52"/>
        <end position="69"/>
    </location>
</feature>
<dbReference type="Proteomes" id="UP001054252">
    <property type="component" value="Unassembled WGS sequence"/>
</dbReference>
<keyword evidence="4" id="KW-1185">Reference proteome</keyword>
<feature type="chain" id="PRO_5044022829" description="Transmembrane protein" evidence="2">
    <location>
        <begin position="26"/>
        <end position="69"/>
    </location>
</feature>
<gene>
    <name evidence="3" type="ORF">SLEP1_g31745</name>
</gene>